<evidence type="ECO:0000313" key="3">
    <source>
        <dbReference type="EMBL" id="AXR82207.1"/>
    </source>
</evidence>
<sequence>MSETIVRTTFDRIAQDLVGFRDRGELRPCPVVVVNVGVIAPYLLAVRVFYLALRSVGRNAEKVVEVVSHGNGDTVSCSGLIDEIL</sequence>
<evidence type="ECO:0000313" key="2">
    <source>
        <dbReference type="EMBL" id="AXR77810.1"/>
    </source>
</evidence>
<dbReference type="AlphaFoldDB" id="A0A346PE65"/>
<gene>
    <name evidence="2" type="ORF">AArc1_1476</name>
    <name evidence="3" type="ORF">AArcMg_2210</name>
</gene>
<feature type="transmembrane region" description="Helical" evidence="1">
    <location>
        <begin position="32"/>
        <end position="53"/>
    </location>
</feature>
<reference evidence="5" key="1">
    <citation type="submission" date="2017-10" db="EMBL/GenBank/DDBJ databases">
        <title>Phenotypic and genomic properties of facultatively anaerobic sulfur-reducing natronoarchaea from hypersaline soda lakes.</title>
        <authorList>
            <person name="Sorokin D.Y."/>
            <person name="Kublanov I.V."/>
            <person name="Roman P."/>
            <person name="Sinninghe Damste J.S."/>
            <person name="Golyshin P.N."/>
            <person name="Rojo D."/>
            <person name="Ciordia S."/>
            <person name="Mena Md.C."/>
            <person name="Ferrer M."/>
            <person name="Messina E."/>
            <person name="Smedile F."/>
            <person name="La Spada G."/>
            <person name="La Cono V."/>
            <person name="Yakimov M.M."/>
        </authorList>
    </citation>
    <scope>NUCLEOTIDE SEQUENCE [LARGE SCALE GENOMIC DNA]</scope>
    <source>
        <strain evidence="5">AArc1</strain>
    </source>
</reference>
<dbReference type="KEGG" id="nag:AArcMg_2210"/>
<dbReference type="EMBL" id="CP024047">
    <property type="protein sequence ID" value="AXR77810.1"/>
    <property type="molecule type" value="Genomic_DNA"/>
</dbReference>
<protein>
    <submittedName>
        <fullName evidence="2">DnaJ-class molecular chaperone</fullName>
    </submittedName>
</protein>
<reference evidence="2" key="3">
    <citation type="journal article" date="2019" name="Int. J. Syst. Evol. Microbiol.">
        <title>Natronolimnobius sulfurireducens sp. nov. and Halalkaliarchaeum desulfuricum gen. nov., sp. nov., the first sulfur-respiring alkaliphilic haloarchaea from hypersaline alkaline lakes.</title>
        <authorList>
            <person name="Sorokin D.Y."/>
            <person name="Yakimov M."/>
            <person name="Messina E."/>
            <person name="Merkel A.Y."/>
            <person name="Bale N.J."/>
            <person name="Sinninghe Damste J.S."/>
        </authorList>
    </citation>
    <scope>NUCLEOTIDE SEQUENCE</scope>
    <source>
        <strain evidence="3">AArc-Mg</strain>
        <strain evidence="2">AArc1</strain>
    </source>
</reference>
<proteinExistence type="predicted"/>
<keyword evidence="1" id="KW-1133">Transmembrane helix</keyword>
<organism evidence="2 5">
    <name type="scientific">Natrarchaeobaculum sulfurireducens</name>
    <dbReference type="NCBI Taxonomy" id="2044521"/>
    <lineage>
        <taxon>Archaea</taxon>
        <taxon>Methanobacteriati</taxon>
        <taxon>Methanobacteriota</taxon>
        <taxon>Stenosarchaea group</taxon>
        <taxon>Halobacteria</taxon>
        <taxon>Halobacteriales</taxon>
        <taxon>Natrialbaceae</taxon>
        <taxon>Natrarchaeobaculum</taxon>
    </lineage>
</organism>
<dbReference type="Proteomes" id="UP000258613">
    <property type="component" value="Chromosome"/>
</dbReference>
<keyword evidence="1" id="KW-0472">Membrane</keyword>
<dbReference type="EMBL" id="CP027033">
    <property type="protein sequence ID" value="AXR82207.1"/>
    <property type="molecule type" value="Genomic_DNA"/>
</dbReference>
<keyword evidence="1" id="KW-0812">Transmembrane</keyword>
<evidence type="ECO:0000313" key="5">
    <source>
        <dbReference type="Proteomes" id="UP000258707"/>
    </source>
</evidence>
<dbReference type="KEGG" id="nan:AArc1_1476"/>
<accession>A0A346PE65</accession>
<dbReference type="Proteomes" id="UP000258707">
    <property type="component" value="Chromosome"/>
</dbReference>
<accession>A0A346PRR2</accession>
<evidence type="ECO:0000256" key="1">
    <source>
        <dbReference type="SAM" id="Phobius"/>
    </source>
</evidence>
<evidence type="ECO:0000313" key="4">
    <source>
        <dbReference type="Proteomes" id="UP000258613"/>
    </source>
</evidence>
<name>A0A346PE65_9EURY</name>
<keyword evidence="4" id="KW-1185">Reference proteome</keyword>
<reference evidence="4" key="2">
    <citation type="submission" date="2018-02" db="EMBL/GenBank/DDBJ databases">
        <title>Phenotypic and genomic properties of facultatively anaerobic sulfur-reducing natronoarchaea from hypersaline soda lakes.</title>
        <authorList>
            <person name="Sorokin D.Y."/>
            <person name="Kublanov I.V."/>
            <person name="Roman P."/>
            <person name="Sinninghe Damste J.S."/>
            <person name="Golyshin P.N."/>
            <person name="Rojo D."/>
            <person name="Ciordia S."/>
            <person name="Mena M.D.C."/>
            <person name="Ferrer M."/>
            <person name="Messina E."/>
            <person name="Smedile F."/>
            <person name="La Spada G."/>
            <person name="La Cono V."/>
            <person name="Yakimov M.M."/>
        </authorList>
    </citation>
    <scope>NUCLEOTIDE SEQUENCE [LARGE SCALE GENOMIC DNA]</scope>
    <source>
        <strain evidence="4">AArc-Mg</strain>
    </source>
</reference>